<feature type="transmembrane region" description="Helical" evidence="6">
    <location>
        <begin position="314"/>
        <end position="332"/>
    </location>
</feature>
<evidence type="ECO:0000256" key="5">
    <source>
        <dbReference type="ARBA" id="ARBA00023303"/>
    </source>
</evidence>
<evidence type="ECO:0000313" key="8">
    <source>
        <dbReference type="EMBL" id="KDO38002.1"/>
    </source>
</evidence>
<proteinExistence type="predicted"/>
<dbReference type="Gene3D" id="2.60.120.10">
    <property type="entry name" value="Jelly Rolls"/>
    <property type="match status" value="1"/>
</dbReference>
<dbReference type="CDD" id="cd00038">
    <property type="entry name" value="CAP_ED"/>
    <property type="match status" value="1"/>
</dbReference>
<feature type="transmembrane region" description="Helical" evidence="6">
    <location>
        <begin position="124"/>
        <end position="145"/>
    </location>
</feature>
<keyword evidence="4" id="KW-0813">Transport</keyword>
<sequence length="559" mass="65183">MLVACLLIIIIIIIVLYRKAIAAAIENKRYLLLNVIAMILDPFFFYIPDLKDEIKCIHCNDTLGITATVIRSILDFLKLLHISSELREADKKENQRKKFKHLWQQLKNFKKGGREVLEDPMVRMWMLFFIDGLAILPIPQVLVIFPIRDTGFSTAMTFFVLQYLLRVIRTYFLFTDAIEVSGVIADATWGIFAFYVLLYLQSGHMFGALWYYYAIEKATDCWREASENHTGRSHSYVFCNKCFGDYKLLNDSCPISTGNTTRYNFGIYKDALQSGIVRETYFPKKLLRCLHWGLQKLSAFGQDLETSDDVGENIFAIWMTIYGVVLFVFLIGRMQSETTRAHKINQKLRQIKHWKHFKDISTFVRAKIREAKRENLLLKHDIHIDSLVSDLPDDTAKQVKLHFGRNLLGQMQKFENWEDYSLDHLCGCLKPVFFSERTTIISEGESIHEMLFVLEGQISIYSKSKLIGLKRQEDGNYCGEEIIDWAENQSSSHGHLPISTRTIIAHTNVEGFTLKTDELKHGIALHRRFNQSVSFLQLFWRFKTFKQMQMKRRQSRSHE</sequence>
<dbReference type="SUPFAM" id="SSF81324">
    <property type="entry name" value="Voltage-gated potassium channels"/>
    <property type="match status" value="1"/>
</dbReference>
<dbReference type="eggNOG" id="KOG0498">
    <property type="taxonomic scope" value="Eukaryota"/>
</dbReference>
<keyword evidence="1" id="KW-0140">cGMP</keyword>
<dbReference type="GO" id="GO:0034220">
    <property type="term" value="P:monoatomic ion transmembrane transport"/>
    <property type="evidence" value="ECO:0007669"/>
    <property type="project" value="UniProtKB-KW"/>
</dbReference>
<feature type="transmembrane region" description="Helical" evidence="6">
    <location>
        <begin position="32"/>
        <end position="48"/>
    </location>
</feature>
<keyword evidence="6" id="KW-0812">Transmembrane</keyword>
<feature type="transmembrane region" description="Helical" evidence="6">
    <location>
        <begin position="180"/>
        <end position="200"/>
    </location>
</feature>
<protein>
    <recommendedName>
        <fullName evidence="7">Cyclic nucleotide-binding domain-containing protein</fullName>
    </recommendedName>
</protein>
<reference evidence="8 9" key="1">
    <citation type="submission" date="2014-04" db="EMBL/GenBank/DDBJ databases">
        <authorList>
            <consortium name="International Citrus Genome Consortium"/>
            <person name="Gmitter F."/>
            <person name="Chen C."/>
            <person name="Farmerie W."/>
            <person name="Harkins T."/>
            <person name="Desany B."/>
            <person name="Mohiuddin M."/>
            <person name="Kodira C."/>
            <person name="Borodovsky M."/>
            <person name="Lomsadze A."/>
            <person name="Burns P."/>
            <person name="Jenkins J."/>
            <person name="Prochnik S."/>
            <person name="Shu S."/>
            <person name="Chapman J."/>
            <person name="Pitluck S."/>
            <person name="Schmutz J."/>
            <person name="Rokhsar D."/>
        </authorList>
    </citation>
    <scope>NUCLEOTIDE SEQUENCE</scope>
</reference>
<keyword evidence="6" id="KW-0472">Membrane</keyword>
<dbReference type="InterPro" id="IPR014710">
    <property type="entry name" value="RmlC-like_jellyroll"/>
</dbReference>
<keyword evidence="6" id="KW-1133">Transmembrane helix</keyword>
<evidence type="ECO:0000313" key="9">
    <source>
        <dbReference type="Proteomes" id="UP000027120"/>
    </source>
</evidence>
<keyword evidence="9" id="KW-1185">Reference proteome</keyword>
<evidence type="ECO:0000256" key="2">
    <source>
        <dbReference type="ARBA" id="ARBA00022860"/>
    </source>
</evidence>
<keyword evidence="5" id="KW-0407">Ion channel</keyword>
<keyword evidence="4" id="KW-0406">Ion transport</keyword>
<name>A0A067DG50_CITSI</name>
<dbReference type="Proteomes" id="UP000027120">
    <property type="component" value="Unassembled WGS sequence"/>
</dbReference>
<dbReference type="PaxDb" id="2711-XP_006490530.1"/>
<accession>A0A067DG50</accession>
<keyword evidence="3" id="KW-0547">Nucleotide-binding</keyword>
<keyword evidence="3" id="KW-0142">cGMP-binding</keyword>
<dbReference type="PANTHER" id="PTHR45651:SF5">
    <property type="entry name" value="CYCLIC NUCLEOTIDE-GATED ION CHANNEL 1"/>
    <property type="match status" value="1"/>
</dbReference>
<feature type="domain" description="Cyclic nucleotide-binding" evidence="7">
    <location>
        <begin position="413"/>
        <end position="480"/>
    </location>
</feature>
<evidence type="ECO:0000256" key="4">
    <source>
        <dbReference type="ARBA" id="ARBA00023286"/>
    </source>
</evidence>
<dbReference type="InterPro" id="IPR018490">
    <property type="entry name" value="cNMP-bd_dom_sf"/>
</dbReference>
<dbReference type="SUPFAM" id="SSF51206">
    <property type="entry name" value="cAMP-binding domain-like"/>
    <property type="match status" value="1"/>
</dbReference>
<dbReference type="GO" id="GO:0016020">
    <property type="term" value="C:membrane"/>
    <property type="evidence" value="ECO:0007669"/>
    <property type="project" value="UniProtKB-SubCell"/>
</dbReference>
<evidence type="ECO:0000256" key="1">
    <source>
        <dbReference type="ARBA" id="ARBA00022535"/>
    </source>
</evidence>
<evidence type="ECO:0000256" key="6">
    <source>
        <dbReference type="SAM" id="Phobius"/>
    </source>
</evidence>
<gene>
    <name evidence="8" type="ORF">CISIN_1g008614mg</name>
</gene>
<dbReference type="InterPro" id="IPR000595">
    <property type="entry name" value="cNMP-bd_dom"/>
</dbReference>
<evidence type="ECO:0000256" key="3">
    <source>
        <dbReference type="ARBA" id="ARBA00022992"/>
    </source>
</evidence>
<keyword evidence="2" id="KW-0112">Calmodulin-binding</keyword>
<dbReference type="GO" id="GO:0005516">
    <property type="term" value="F:calmodulin binding"/>
    <property type="evidence" value="ECO:0007669"/>
    <property type="project" value="UniProtKB-KW"/>
</dbReference>
<dbReference type="STRING" id="2711.A0A067DG50"/>
<organism evidence="8 9">
    <name type="scientific">Citrus sinensis</name>
    <name type="common">Sweet orange</name>
    <name type="synonym">Citrus aurantium var. sinensis</name>
    <dbReference type="NCBI Taxonomy" id="2711"/>
    <lineage>
        <taxon>Eukaryota</taxon>
        <taxon>Viridiplantae</taxon>
        <taxon>Streptophyta</taxon>
        <taxon>Embryophyta</taxon>
        <taxon>Tracheophyta</taxon>
        <taxon>Spermatophyta</taxon>
        <taxon>Magnoliopsida</taxon>
        <taxon>eudicotyledons</taxon>
        <taxon>Gunneridae</taxon>
        <taxon>Pentapetalae</taxon>
        <taxon>rosids</taxon>
        <taxon>malvids</taxon>
        <taxon>Sapindales</taxon>
        <taxon>Rutaceae</taxon>
        <taxon>Aurantioideae</taxon>
        <taxon>Citrus</taxon>
    </lineage>
</organism>
<dbReference type="PROSITE" id="PS50042">
    <property type="entry name" value="CNMP_BINDING_3"/>
    <property type="match status" value="1"/>
</dbReference>
<dbReference type="AlphaFoldDB" id="A0A067DG50"/>
<keyword evidence="4" id="KW-1071">Ligand-gated ion channel</keyword>
<feature type="transmembrane region" description="Helical" evidence="6">
    <location>
        <begin position="151"/>
        <end position="168"/>
    </location>
</feature>
<evidence type="ECO:0000259" key="7">
    <source>
        <dbReference type="PROSITE" id="PS50042"/>
    </source>
</evidence>
<dbReference type="GO" id="GO:0030553">
    <property type="term" value="F:cGMP binding"/>
    <property type="evidence" value="ECO:0007669"/>
    <property type="project" value="UniProtKB-KW"/>
</dbReference>
<dbReference type="EMBL" id="KK789047">
    <property type="protein sequence ID" value="KDO38002.1"/>
    <property type="molecule type" value="Genomic_DNA"/>
</dbReference>
<dbReference type="GO" id="GO:0030552">
    <property type="term" value="F:cAMP binding"/>
    <property type="evidence" value="ECO:0007669"/>
    <property type="project" value="UniProtKB-KW"/>
</dbReference>
<dbReference type="PANTHER" id="PTHR45651">
    <property type="entry name" value="CYCLIC NUCLEOTIDE-GATED ION CHANNEL 15-RELATED-RELATED"/>
    <property type="match status" value="1"/>
</dbReference>